<feature type="compositionally biased region" description="Basic and acidic residues" evidence="1">
    <location>
        <begin position="37"/>
        <end position="51"/>
    </location>
</feature>
<proteinExistence type="predicted"/>
<keyword evidence="3" id="KW-1185">Reference proteome</keyword>
<evidence type="ECO:0000313" key="3">
    <source>
        <dbReference type="Proteomes" id="UP000053029"/>
    </source>
</evidence>
<dbReference type="VEuPathDB" id="FungiDB:Z517_09362"/>
<dbReference type="Proteomes" id="UP000053029">
    <property type="component" value="Unassembled WGS sequence"/>
</dbReference>
<feature type="region of interest" description="Disordered" evidence="1">
    <location>
        <begin position="35"/>
        <end position="64"/>
    </location>
</feature>
<dbReference type="EMBL" id="KN846974">
    <property type="protein sequence ID" value="KIW76918.1"/>
    <property type="molecule type" value="Genomic_DNA"/>
</dbReference>
<sequence>MLWCTRNTPGTGVGGGDNAERQEFHSRIDPDVVLPPIEHDDNSRIKQDRGYPIRPPRVKRDAGDDFEGEDWLDADDDVLRARLRNAFRVTAVSTSPRTLQALQAVFLVATACQYSFPHRRLQSSLSLLQAPQLCTQSWSGHFEI</sequence>
<protein>
    <submittedName>
        <fullName evidence="2">Unplaced genomic scaffold supercont1.6, whole genome shotgun sequence</fullName>
    </submittedName>
</protein>
<evidence type="ECO:0000313" key="2">
    <source>
        <dbReference type="EMBL" id="KIW76918.1"/>
    </source>
</evidence>
<organism evidence="2 3">
    <name type="scientific">Fonsecaea pedrosoi CBS 271.37</name>
    <dbReference type="NCBI Taxonomy" id="1442368"/>
    <lineage>
        <taxon>Eukaryota</taxon>
        <taxon>Fungi</taxon>
        <taxon>Dikarya</taxon>
        <taxon>Ascomycota</taxon>
        <taxon>Pezizomycotina</taxon>
        <taxon>Eurotiomycetes</taxon>
        <taxon>Chaetothyriomycetidae</taxon>
        <taxon>Chaetothyriales</taxon>
        <taxon>Herpotrichiellaceae</taxon>
        <taxon>Fonsecaea</taxon>
    </lineage>
</organism>
<evidence type="ECO:0000256" key="1">
    <source>
        <dbReference type="SAM" id="MobiDB-lite"/>
    </source>
</evidence>
<dbReference type="AlphaFoldDB" id="A0A0D2G8B2"/>
<dbReference type="GeneID" id="25308852"/>
<name>A0A0D2G8B2_9EURO</name>
<feature type="region of interest" description="Disordered" evidence="1">
    <location>
        <begin position="1"/>
        <end position="20"/>
    </location>
</feature>
<accession>A0A0D2G8B2</accession>
<gene>
    <name evidence="2" type="ORF">Z517_09362</name>
</gene>
<dbReference type="RefSeq" id="XP_013280726.1">
    <property type="nucleotide sequence ID" value="XM_013425272.1"/>
</dbReference>
<dbReference type="OrthoDB" id="10455053at2759"/>
<reference evidence="2 3" key="1">
    <citation type="submission" date="2015-01" db="EMBL/GenBank/DDBJ databases">
        <title>The Genome Sequence of Fonsecaea pedrosoi CBS 271.37.</title>
        <authorList>
            <consortium name="The Broad Institute Genomics Platform"/>
            <person name="Cuomo C."/>
            <person name="de Hoog S."/>
            <person name="Gorbushina A."/>
            <person name="Stielow B."/>
            <person name="Teixiera M."/>
            <person name="Abouelleil A."/>
            <person name="Chapman S.B."/>
            <person name="Priest M."/>
            <person name="Young S.K."/>
            <person name="Wortman J."/>
            <person name="Nusbaum C."/>
            <person name="Birren B."/>
        </authorList>
    </citation>
    <scope>NUCLEOTIDE SEQUENCE [LARGE SCALE GENOMIC DNA]</scope>
    <source>
        <strain evidence="2 3">CBS 271.37</strain>
    </source>
</reference>
<dbReference type="HOGENOM" id="CLU_1796512_0_0_1"/>
<feature type="compositionally biased region" description="Polar residues" evidence="1">
    <location>
        <begin position="1"/>
        <end position="10"/>
    </location>
</feature>